<comment type="caution">
    <text evidence="1">The sequence shown here is derived from an EMBL/GenBank/DDBJ whole genome shotgun (WGS) entry which is preliminary data.</text>
</comment>
<protein>
    <submittedName>
        <fullName evidence="1">Uncharacterized protein</fullName>
    </submittedName>
</protein>
<reference evidence="1 2" key="1">
    <citation type="journal article" date="2021" name="BMC Genomics">
        <title>Datura genome reveals duplications of psychoactive alkaloid biosynthetic genes and high mutation rate following tissue culture.</title>
        <authorList>
            <person name="Rajewski A."/>
            <person name="Carter-House D."/>
            <person name="Stajich J."/>
            <person name="Litt A."/>
        </authorList>
    </citation>
    <scope>NUCLEOTIDE SEQUENCE [LARGE SCALE GENOMIC DNA]</scope>
    <source>
        <strain evidence="1">AR-01</strain>
    </source>
</reference>
<evidence type="ECO:0000313" key="2">
    <source>
        <dbReference type="Proteomes" id="UP000823775"/>
    </source>
</evidence>
<organism evidence="1 2">
    <name type="scientific">Datura stramonium</name>
    <name type="common">Jimsonweed</name>
    <name type="synonym">Common thornapple</name>
    <dbReference type="NCBI Taxonomy" id="4076"/>
    <lineage>
        <taxon>Eukaryota</taxon>
        <taxon>Viridiplantae</taxon>
        <taxon>Streptophyta</taxon>
        <taxon>Embryophyta</taxon>
        <taxon>Tracheophyta</taxon>
        <taxon>Spermatophyta</taxon>
        <taxon>Magnoliopsida</taxon>
        <taxon>eudicotyledons</taxon>
        <taxon>Gunneridae</taxon>
        <taxon>Pentapetalae</taxon>
        <taxon>asterids</taxon>
        <taxon>lamiids</taxon>
        <taxon>Solanales</taxon>
        <taxon>Solanaceae</taxon>
        <taxon>Solanoideae</taxon>
        <taxon>Datureae</taxon>
        <taxon>Datura</taxon>
    </lineage>
</organism>
<dbReference type="Proteomes" id="UP000823775">
    <property type="component" value="Unassembled WGS sequence"/>
</dbReference>
<name>A0ABS8VG95_DATST</name>
<evidence type="ECO:0000313" key="1">
    <source>
        <dbReference type="EMBL" id="MCD9645307.1"/>
    </source>
</evidence>
<gene>
    <name evidence="1" type="ORF">HAX54_034143</name>
</gene>
<proteinExistence type="predicted"/>
<sequence length="164" mass="18421">MEKELGVTDGCVSQQIWLFYGQSVAGSNGRAGEGKRTGFTDHTRGEGGGYFVVVFRSSWSRETARGLFGCWSRVKGKKKGRWQRPVFLWWWLLVSGEREEEREVAAPGISPVVHRSWSCGEVKRKGRWKGEEEVEVCSKQAGGKIMRVVLGLGELKKGSVWDLI</sequence>
<dbReference type="EMBL" id="JACEIK010004392">
    <property type="protein sequence ID" value="MCD9645307.1"/>
    <property type="molecule type" value="Genomic_DNA"/>
</dbReference>
<accession>A0ABS8VG95</accession>
<keyword evidence="2" id="KW-1185">Reference proteome</keyword>